<keyword evidence="1" id="KW-0472">Membrane</keyword>
<protein>
    <recommendedName>
        <fullName evidence="4">DUF1109 domain-containing protein</fullName>
    </recommendedName>
</protein>
<comment type="caution">
    <text evidence="2">The sequence shown here is derived from an EMBL/GenBank/DDBJ whole genome shotgun (WGS) entry which is preliminary data.</text>
</comment>
<dbReference type="Pfam" id="PF06532">
    <property type="entry name" value="NrsF"/>
    <property type="match status" value="1"/>
</dbReference>
<accession>A0A090MSD6</accession>
<dbReference type="AlphaFoldDB" id="A0A090MSD6"/>
<feature type="transmembrane region" description="Helical" evidence="1">
    <location>
        <begin position="21"/>
        <end position="43"/>
    </location>
</feature>
<feature type="transmembrane region" description="Helical" evidence="1">
    <location>
        <begin position="63"/>
        <end position="80"/>
    </location>
</feature>
<organism evidence="2 3">
    <name type="scientific">Afipia felis</name>
    <name type="common">Cat scratch disease bacillus</name>
    <dbReference type="NCBI Taxonomy" id="1035"/>
    <lineage>
        <taxon>Bacteria</taxon>
        <taxon>Pseudomonadati</taxon>
        <taxon>Pseudomonadota</taxon>
        <taxon>Alphaproteobacteria</taxon>
        <taxon>Hyphomicrobiales</taxon>
        <taxon>Nitrobacteraceae</taxon>
        <taxon>Afipia</taxon>
    </lineage>
</organism>
<keyword evidence="1" id="KW-0812">Transmembrane</keyword>
<feature type="transmembrane region" description="Helical" evidence="1">
    <location>
        <begin position="123"/>
        <end position="146"/>
    </location>
</feature>
<reference evidence="2 3" key="1">
    <citation type="journal article" date="2014" name="Genome Announc.">
        <title>Genome Sequence of Afipia felis Strain 76713, Isolated in Hospital Water Using an Amoeba Co-Culture Procedure.</title>
        <authorList>
            <person name="Benamar S."/>
            <person name="La Scola B."/>
            <person name="Croce O."/>
        </authorList>
    </citation>
    <scope>NUCLEOTIDE SEQUENCE [LARGE SCALE GENOMIC DNA]</scope>
    <source>
        <strain evidence="2 3">76713</strain>
    </source>
</reference>
<dbReference type="RefSeq" id="WP_048756422.1">
    <property type="nucleotide sequence ID" value="NZ_CCAZ020000001.1"/>
</dbReference>
<feature type="transmembrane region" description="Helical" evidence="1">
    <location>
        <begin position="92"/>
        <end position="111"/>
    </location>
</feature>
<sequence>MKTDDLIASLVADHPSRMQPVWLWLLAGICAALPLSAVLFMVSLGPRPDIATAIYNPFFDLKFLVTLALASSAAALSLHLSRPNASLHGWMWLLALPVGLLGIGIVADFAVPQRVNWEGRLVGSNSMACVSSIPLFSAPFLIATLLMLRKGATSHPMLLGALAGLMSAGLGATLYASHCADDSPLFVATWYTLAAAFVTLVGAMAGRRVLRF</sequence>
<keyword evidence="1" id="KW-1133">Transmembrane helix</keyword>
<evidence type="ECO:0000313" key="3">
    <source>
        <dbReference type="Proteomes" id="UP000035762"/>
    </source>
</evidence>
<dbReference type="Proteomes" id="UP000035762">
    <property type="component" value="Unassembled WGS sequence"/>
</dbReference>
<dbReference type="InterPro" id="IPR009495">
    <property type="entry name" value="NrsF"/>
</dbReference>
<feature type="transmembrane region" description="Helical" evidence="1">
    <location>
        <begin position="158"/>
        <end position="176"/>
    </location>
</feature>
<evidence type="ECO:0000313" key="2">
    <source>
        <dbReference type="EMBL" id="CEG08529.1"/>
    </source>
</evidence>
<dbReference type="STRING" id="1035.BN961_01945"/>
<keyword evidence="3" id="KW-1185">Reference proteome</keyword>
<dbReference type="OrthoDB" id="9816468at2"/>
<proteinExistence type="predicted"/>
<evidence type="ECO:0008006" key="4">
    <source>
        <dbReference type="Google" id="ProtNLM"/>
    </source>
</evidence>
<gene>
    <name evidence="2" type="ORF">BN961_01945</name>
</gene>
<feature type="transmembrane region" description="Helical" evidence="1">
    <location>
        <begin position="188"/>
        <end position="206"/>
    </location>
</feature>
<dbReference type="EMBL" id="CCAZ020000001">
    <property type="protein sequence ID" value="CEG08529.1"/>
    <property type="molecule type" value="Genomic_DNA"/>
</dbReference>
<evidence type="ECO:0000256" key="1">
    <source>
        <dbReference type="SAM" id="Phobius"/>
    </source>
</evidence>
<name>A0A090MSD6_AFIFE</name>